<evidence type="ECO:0000313" key="3">
    <source>
        <dbReference type="Proteomes" id="UP001189429"/>
    </source>
</evidence>
<feature type="region of interest" description="Disordered" evidence="1">
    <location>
        <begin position="1"/>
        <end position="23"/>
    </location>
</feature>
<proteinExistence type="predicted"/>
<keyword evidence="3" id="KW-1185">Reference proteome</keyword>
<feature type="compositionally biased region" description="Low complexity" evidence="1">
    <location>
        <begin position="908"/>
        <end position="930"/>
    </location>
</feature>
<feature type="compositionally biased region" description="Pro residues" evidence="1">
    <location>
        <begin position="824"/>
        <end position="837"/>
    </location>
</feature>
<dbReference type="PANTHER" id="PTHR47372">
    <property type="entry name" value="DAUER UP-REGULATED-RELATED"/>
    <property type="match status" value="1"/>
</dbReference>
<feature type="compositionally biased region" description="Low complexity" evidence="1">
    <location>
        <begin position="838"/>
        <end position="861"/>
    </location>
</feature>
<feature type="compositionally biased region" description="Polar residues" evidence="1">
    <location>
        <begin position="809"/>
        <end position="821"/>
    </location>
</feature>
<dbReference type="PANTHER" id="PTHR47372:SF11">
    <property type="entry name" value="RE19971P"/>
    <property type="match status" value="1"/>
</dbReference>
<reference evidence="2" key="1">
    <citation type="submission" date="2023-10" db="EMBL/GenBank/DDBJ databases">
        <authorList>
            <person name="Chen Y."/>
            <person name="Shah S."/>
            <person name="Dougan E. K."/>
            <person name="Thang M."/>
            <person name="Chan C."/>
        </authorList>
    </citation>
    <scope>NUCLEOTIDE SEQUENCE [LARGE SCALE GENOMIC DNA]</scope>
</reference>
<name>A0ABN9U3G4_9DINO</name>
<evidence type="ECO:0000313" key="2">
    <source>
        <dbReference type="EMBL" id="CAK0852081.1"/>
    </source>
</evidence>
<dbReference type="Proteomes" id="UP001189429">
    <property type="component" value="Unassembled WGS sequence"/>
</dbReference>
<feature type="compositionally biased region" description="Low complexity" evidence="1">
    <location>
        <begin position="971"/>
        <end position="1028"/>
    </location>
</feature>
<gene>
    <name evidence="2" type="ORF">PCOR1329_LOCUS44046</name>
</gene>
<accession>A0ABN9U3G4</accession>
<feature type="region of interest" description="Disordered" evidence="1">
    <location>
        <begin position="465"/>
        <end position="526"/>
    </location>
</feature>
<evidence type="ECO:0000256" key="1">
    <source>
        <dbReference type="SAM" id="MobiDB-lite"/>
    </source>
</evidence>
<comment type="caution">
    <text evidence="2">The sequence shown here is derived from an EMBL/GenBank/DDBJ whole genome shotgun (WGS) entry which is preliminary data.</text>
</comment>
<feature type="region of interest" description="Disordered" evidence="1">
    <location>
        <begin position="804"/>
        <end position="1126"/>
    </location>
</feature>
<feature type="region of interest" description="Disordered" evidence="1">
    <location>
        <begin position="678"/>
        <end position="703"/>
    </location>
</feature>
<feature type="compositionally biased region" description="Pro residues" evidence="1">
    <location>
        <begin position="862"/>
        <end position="874"/>
    </location>
</feature>
<protein>
    <submittedName>
        <fullName evidence="2">Uncharacterized protein</fullName>
    </submittedName>
</protein>
<organism evidence="2 3">
    <name type="scientific">Prorocentrum cordatum</name>
    <dbReference type="NCBI Taxonomy" id="2364126"/>
    <lineage>
        <taxon>Eukaryota</taxon>
        <taxon>Sar</taxon>
        <taxon>Alveolata</taxon>
        <taxon>Dinophyceae</taxon>
        <taxon>Prorocentrales</taxon>
        <taxon>Prorocentraceae</taxon>
        <taxon>Prorocentrum</taxon>
    </lineage>
</organism>
<feature type="compositionally biased region" description="Low complexity" evidence="1">
    <location>
        <begin position="482"/>
        <end position="491"/>
    </location>
</feature>
<dbReference type="EMBL" id="CAUYUJ010015292">
    <property type="protein sequence ID" value="CAK0852081.1"/>
    <property type="molecule type" value="Genomic_DNA"/>
</dbReference>
<sequence>MAMPGPMLGPGGPPVQRVQPQAFGGGGGYAPLPAAGGAVHPGPPHLEPYGGAGLHEFERIFFEPEGEQKHTKWVYVGQGQGQYAQQDYRYVGEGAGDYHKEEVVIPHGRKLRQECLWCVAALCCAIFSTILLIASSRAFSSGGPAEKPAVLLPPQLQVTCRELLLWPDRDQAAAEVVCGNCQALVVKTNFHSCSAYCHSFGQQCFYAAQDKVDASGHHSDGCQVESELECDGFQPGDGDMICGCKDPDAALAAAGADDEVVGDRPMTDEERDELCSEDGADCSEAMCCKTAGLKCFRKDEYWSECLEACEQGVHVSDEPQYRTPWKCEDIDRSGQEGSALWNRWHNAANAVGSAAGATFDAAMTHGSNAVDATVDAVDSAGQRIHEAKNAASSVFDITASDISDSIGHQVKKAKNAAKNASGEMLNSAGHLVNKAKDATVHHAEKAKDASGDMLISAGHLVKGNNDAATSAAEDASHEANDDNQSSAAADSGKQIGGQAAEAVEGANDSVAGEPGSATTDPAEAQDTGCSRLGENCKGIGCCADQNFTCFEHGSYWAECLPECQPGVHESDAPQFRSPWTCAVLTRASPGVLPPGYVLTTSPPLADQPAEDSEFDCRVKTSSTVSQWSPEQKNWCCENANVGCPLFNCTEGEPAAWSADQKAFCCETAQKGCEGDSLPAGAQGGLDQPAADNESGMAPSTPPPTFDVEVCSETPDEDCSTTKCCKDPGRFCYGKNGGAAGCLTTCVEGMTGADEDQPWSCTLVEEFNCRHDDYTLDSYEKKLDYCCTLHGMGCNAPPHASPPPLANGIANGSTNGSANTTVDAPPAPPPLADSPPPLADGSASGSSNGSANGSANATVNAPLVPPAAPSAPPPLDEGSANGSATIDAPVPPAAGGSDPSALPPPLADGSASGSSNGSANGSATVDAATVPPAAPPPLDEGSASGSATEDAPVPPAAGGSDPSALPPPPPLADGSASGSSNGSANSSATGDAPLVPPAAGGAPLAMQPPQLVANSSASESGVAEGGARPLTPPPPLATDSANSSATADAPPMPLAGSPGSGAPSSTTGGSATSTAAGSTESVTGGAVLQPAETPSAVPSDVTDGKRRLGQLRGAAAGASASEDHSAM</sequence>
<feature type="compositionally biased region" description="Low complexity" evidence="1">
    <location>
        <begin position="1036"/>
        <end position="1085"/>
    </location>
</feature>